<dbReference type="PROSITE" id="PS50071">
    <property type="entry name" value="HOMEOBOX_2"/>
    <property type="match status" value="1"/>
</dbReference>
<evidence type="ECO:0000256" key="2">
    <source>
        <dbReference type="ARBA" id="ARBA00008446"/>
    </source>
</evidence>
<proteinExistence type="inferred from homology"/>
<evidence type="ECO:0000256" key="3">
    <source>
        <dbReference type="ARBA" id="ARBA00023125"/>
    </source>
</evidence>
<keyword evidence="3 6" id="KW-0238">DNA-binding</keyword>
<evidence type="ECO:0000256" key="6">
    <source>
        <dbReference type="PROSITE-ProRule" id="PRU00108"/>
    </source>
</evidence>
<dbReference type="InParanoid" id="A0A3Q3RNH5"/>
<feature type="DNA-binding region" description="Homeobox" evidence="6">
    <location>
        <begin position="139"/>
        <end position="201"/>
    </location>
</feature>
<dbReference type="InterPro" id="IPR009057">
    <property type="entry name" value="Homeodomain-like_sf"/>
</dbReference>
<dbReference type="InterPro" id="IPR008422">
    <property type="entry name" value="KN_HD"/>
</dbReference>
<keyword evidence="5 6" id="KW-0539">Nucleus</keyword>
<comment type="subcellular location">
    <subcellularLocation>
        <location evidence="1 6">Nucleus</location>
    </subcellularLocation>
</comment>
<dbReference type="GO" id="GO:0000978">
    <property type="term" value="F:RNA polymerase II cis-regulatory region sequence-specific DNA binding"/>
    <property type="evidence" value="ECO:0007669"/>
    <property type="project" value="TreeGrafter"/>
</dbReference>
<dbReference type="AlphaFoldDB" id="A0A3Q3RNH5"/>
<dbReference type="PANTHER" id="PTHR11211:SF47">
    <property type="entry name" value="IROQUOIS HOMEOBOX PROTEIN 6A"/>
    <property type="match status" value="1"/>
</dbReference>
<evidence type="ECO:0000313" key="10">
    <source>
        <dbReference type="Proteomes" id="UP000261640"/>
    </source>
</evidence>
<dbReference type="Ensembl" id="ENSMAMT00000005705.2">
    <property type="protein sequence ID" value="ENSMAMP00000005550.2"/>
    <property type="gene ID" value="ENSMAMG00000003743.2"/>
</dbReference>
<dbReference type="GO" id="GO:0005634">
    <property type="term" value="C:nucleus"/>
    <property type="evidence" value="ECO:0007669"/>
    <property type="project" value="UniProtKB-SubCell"/>
</dbReference>
<dbReference type="PROSITE" id="PS00027">
    <property type="entry name" value="HOMEOBOX_1"/>
    <property type="match status" value="1"/>
</dbReference>
<evidence type="ECO:0000256" key="4">
    <source>
        <dbReference type="ARBA" id="ARBA00023155"/>
    </source>
</evidence>
<dbReference type="GO" id="GO:0030182">
    <property type="term" value="P:neuron differentiation"/>
    <property type="evidence" value="ECO:0007669"/>
    <property type="project" value="TreeGrafter"/>
</dbReference>
<dbReference type="GO" id="GO:0000981">
    <property type="term" value="F:DNA-binding transcription factor activity, RNA polymerase II-specific"/>
    <property type="evidence" value="ECO:0007669"/>
    <property type="project" value="InterPro"/>
</dbReference>
<dbReference type="Proteomes" id="UP000261640">
    <property type="component" value="Unplaced"/>
</dbReference>
<dbReference type="SMART" id="SM00389">
    <property type="entry name" value="HOX"/>
    <property type="match status" value="1"/>
</dbReference>
<feature type="domain" description="Homeobox" evidence="8">
    <location>
        <begin position="137"/>
        <end position="200"/>
    </location>
</feature>
<accession>A0A3Q3RNH5</accession>
<dbReference type="GeneTree" id="ENSGT00940000159909"/>
<sequence>MQFFVSANPSTTCCDSISRSVSDGTGGSQTAAAAAAASFCCPSYENRLLASSRTELNAALGMYSSPYAAAAAASQNYANYFPYSTDPSTIYSTLNPQYDIKDSTGTLHSGITQTAAYYPYDHSLGQYQYDRYGTVDFNGSARRKNATRETTSTLKTWLYEHRKNPYPTKGEKIMLAIITKMTLTQVSTWFANARRRLKKENKMTWSPKNKASDDRKDDLNKNSSDCKEEKDLHLSDLEDMDEDDCDKMDSDCEKVVANEQDLQRAMAVSGATQKRDCSSELHLSLTNSFHTFPCAIKSVTPLPPLPSDFLDPVVSKAPSSTGPAAGTVSLSHFEGSDKPRIWSLARTAASGVILSPQQHSSELRTGNSTGDCQLQSTRLSGAPAGHCGSMRGLHESSSVSNAEIPFSEGSSLHSKVYSTGSYSHKGVQLHCPSYTALPDTCQYSSIEGFSGGKAETRSSDPSDTCGALQDDKVTAFRPVMKR</sequence>
<reference evidence="9" key="1">
    <citation type="submission" date="2025-08" db="UniProtKB">
        <authorList>
            <consortium name="Ensembl"/>
        </authorList>
    </citation>
    <scope>IDENTIFICATION</scope>
</reference>
<keyword evidence="10" id="KW-1185">Reference proteome</keyword>
<dbReference type="InterPro" id="IPR017970">
    <property type="entry name" value="Homeobox_CS"/>
</dbReference>
<keyword evidence="4 6" id="KW-0371">Homeobox</keyword>
<evidence type="ECO:0000256" key="5">
    <source>
        <dbReference type="ARBA" id="ARBA00023242"/>
    </source>
</evidence>
<dbReference type="SUPFAM" id="SSF46689">
    <property type="entry name" value="Homeodomain-like"/>
    <property type="match status" value="1"/>
</dbReference>
<dbReference type="GO" id="GO:0048468">
    <property type="term" value="P:cell development"/>
    <property type="evidence" value="ECO:0007669"/>
    <property type="project" value="TreeGrafter"/>
</dbReference>
<dbReference type="CDD" id="cd00086">
    <property type="entry name" value="homeodomain"/>
    <property type="match status" value="1"/>
</dbReference>
<dbReference type="PANTHER" id="PTHR11211">
    <property type="entry name" value="IROQUOIS-CLASS HOMEODOMAIN PROTEIN IRX"/>
    <property type="match status" value="1"/>
</dbReference>
<dbReference type="FunFam" id="1.10.10.60:FF:000003">
    <property type="entry name" value="Iroquois-class homeobox protein IRX"/>
    <property type="match status" value="1"/>
</dbReference>
<dbReference type="STRING" id="205130.ENSMAMP00000005550"/>
<evidence type="ECO:0000256" key="7">
    <source>
        <dbReference type="SAM" id="MobiDB-lite"/>
    </source>
</evidence>
<comment type="similarity">
    <text evidence="2">Belongs to the TALE/IRO homeobox family.</text>
</comment>
<dbReference type="Gene3D" id="1.10.10.60">
    <property type="entry name" value="Homeodomain-like"/>
    <property type="match status" value="1"/>
</dbReference>
<reference evidence="9" key="2">
    <citation type="submission" date="2025-09" db="UniProtKB">
        <authorList>
            <consortium name="Ensembl"/>
        </authorList>
    </citation>
    <scope>IDENTIFICATION</scope>
</reference>
<feature type="region of interest" description="Disordered" evidence="7">
    <location>
        <begin position="200"/>
        <end position="240"/>
    </location>
</feature>
<evidence type="ECO:0000256" key="1">
    <source>
        <dbReference type="ARBA" id="ARBA00004123"/>
    </source>
</evidence>
<protein>
    <submittedName>
        <fullName evidence="9">Iroquois homeobox 6a</fullName>
    </submittedName>
</protein>
<feature type="compositionally biased region" description="Basic and acidic residues" evidence="7">
    <location>
        <begin position="210"/>
        <end position="236"/>
    </location>
</feature>
<dbReference type="Pfam" id="PF05920">
    <property type="entry name" value="Homeobox_KN"/>
    <property type="match status" value="1"/>
</dbReference>
<evidence type="ECO:0000259" key="8">
    <source>
        <dbReference type="PROSITE" id="PS50071"/>
    </source>
</evidence>
<organism evidence="9 10">
    <name type="scientific">Mastacembelus armatus</name>
    <name type="common">zig-zag eel</name>
    <dbReference type="NCBI Taxonomy" id="205130"/>
    <lineage>
        <taxon>Eukaryota</taxon>
        <taxon>Metazoa</taxon>
        <taxon>Chordata</taxon>
        <taxon>Craniata</taxon>
        <taxon>Vertebrata</taxon>
        <taxon>Euteleostomi</taxon>
        <taxon>Actinopterygii</taxon>
        <taxon>Neopterygii</taxon>
        <taxon>Teleostei</taxon>
        <taxon>Neoteleostei</taxon>
        <taxon>Acanthomorphata</taxon>
        <taxon>Anabantaria</taxon>
        <taxon>Synbranchiformes</taxon>
        <taxon>Mastacembelidae</taxon>
        <taxon>Mastacembelus</taxon>
    </lineage>
</organism>
<name>A0A3Q3RNH5_9TELE</name>
<dbReference type="InterPro" id="IPR001356">
    <property type="entry name" value="HD"/>
</dbReference>
<evidence type="ECO:0000313" key="9">
    <source>
        <dbReference type="Ensembl" id="ENSMAMP00000005550.2"/>
    </source>
</evidence>